<dbReference type="RefSeq" id="WP_075740797.1">
    <property type="nucleotide sequence ID" value="NZ_CP016076.1"/>
</dbReference>
<sequence>MNVTVVGRGDMGGGPADPCEPAGHQVTRLGRGGVDSSEALLLAVPGSAAAAARSSVFGRAGTTVLDASTSMAVPGLRPGPPPTPSTPRR</sequence>
<gene>
    <name evidence="2" type="ORF">UA74_14490</name>
</gene>
<name>A0AAC9LC96_9PSEU</name>
<dbReference type="AlphaFoldDB" id="A0AAC9LC96"/>
<dbReference type="KEGG" id="acad:UA74_14490"/>
<organism evidence="2 3">
    <name type="scientific">Actinoalloteichus fjordicus</name>
    <dbReference type="NCBI Taxonomy" id="1612552"/>
    <lineage>
        <taxon>Bacteria</taxon>
        <taxon>Bacillati</taxon>
        <taxon>Actinomycetota</taxon>
        <taxon>Actinomycetes</taxon>
        <taxon>Pseudonocardiales</taxon>
        <taxon>Pseudonocardiaceae</taxon>
        <taxon>Actinoalloteichus</taxon>
    </lineage>
</organism>
<evidence type="ECO:0000313" key="3">
    <source>
        <dbReference type="Proteomes" id="UP000185511"/>
    </source>
</evidence>
<proteinExistence type="predicted"/>
<feature type="compositionally biased region" description="Pro residues" evidence="1">
    <location>
        <begin position="77"/>
        <end position="89"/>
    </location>
</feature>
<keyword evidence="3" id="KW-1185">Reference proteome</keyword>
<protein>
    <submittedName>
        <fullName evidence="2">Uncharacterized protein</fullName>
    </submittedName>
</protein>
<evidence type="ECO:0000256" key="1">
    <source>
        <dbReference type="SAM" id="MobiDB-lite"/>
    </source>
</evidence>
<reference evidence="3" key="1">
    <citation type="submission" date="2016-06" db="EMBL/GenBank/DDBJ databases">
        <title>Complete genome sequence of Actinoalloteichus fjordicus DSM 46855 (=ADI127-17), type strain of the new species Actinoalloteichus fjordicus.</title>
        <authorList>
            <person name="Ruckert C."/>
            <person name="Nouioui I."/>
            <person name="Willmese J."/>
            <person name="van Wezel G."/>
            <person name="Klenk H.-P."/>
            <person name="Kalinowski J."/>
            <person name="Zotchev S.B."/>
        </authorList>
    </citation>
    <scope>NUCLEOTIDE SEQUENCE [LARGE SCALE GENOMIC DNA]</scope>
    <source>
        <strain evidence="3">ADI127-7</strain>
    </source>
</reference>
<feature type="region of interest" description="Disordered" evidence="1">
    <location>
        <begin position="70"/>
        <end position="89"/>
    </location>
</feature>
<dbReference type="EMBL" id="CP016076">
    <property type="protein sequence ID" value="APU14956.1"/>
    <property type="molecule type" value="Genomic_DNA"/>
</dbReference>
<evidence type="ECO:0000313" key="2">
    <source>
        <dbReference type="EMBL" id="APU14956.1"/>
    </source>
</evidence>
<dbReference type="Proteomes" id="UP000185511">
    <property type="component" value="Chromosome"/>
</dbReference>
<dbReference type="Gene3D" id="3.40.50.720">
    <property type="entry name" value="NAD(P)-binding Rossmann-like Domain"/>
    <property type="match status" value="1"/>
</dbReference>
<feature type="region of interest" description="Disordered" evidence="1">
    <location>
        <begin position="1"/>
        <end position="21"/>
    </location>
</feature>
<accession>A0AAC9LC96</accession>